<dbReference type="RefSeq" id="XP_022945677.1">
    <property type="nucleotide sequence ID" value="XM_023089909.1"/>
</dbReference>
<feature type="compositionally biased region" description="Low complexity" evidence="1">
    <location>
        <begin position="138"/>
        <end position="147"/>
    </location>
</feature>
<gene>
    <name evidence="3" type="primary">LOC111449836</name>
</gene>
<sequence>MANLPRFGRTWNRFSSLPRPGTAPRLDVPPPAATSEPEVYPSAPRTANVLQTSPIKERSPRITSPVRKYPSPPTSPKYRAAAPSTSPRKPLSPPPTYNRYDGERRSSALASPKTFKTTYTSPPRSPAKHKYSTSTVQAPLSPLALPSLEKRHEPEPVVRPRSPPEVQQKSVLYQKTTSEKPAKTDHRASEYSSGKPQQKQTHQQQSDVINIKGENVGAVMHITQSSDATETHKKKPTVSYSSENEKDSNKSSSNMPGKSFMNSNFQGVNNSILYNSSLSHRDPGLHLAFTKKPTHADSVHDSRH</sequence>
<dbReference type="KEGG" id="cmos:111449836"/>
<dbReference type="GeneID" id="111449836"/>
<feature type="region of interest" description="Disordered" evidence="1">
    <location>
        <begin position="1"/>
        <end position="266"/>
    </location>
</feature>
<feature type="compositionally biased region" description="Basic and acidic residues" evidence="1">
    <location>
        <begin position="177"/>
        <end position="189"/>
    </location>
</feature>
<reference evidence="3" key="1">
    <citation type="submission" date="2025-08" db="UniProtKB">
        <authorList>
            <consortium name="RefSeq"/>
        </authorList>
    </citation>
    <scope>IDENTIFICATION</scope>
    <source>
        <tissue evidence="3">Young leaves</tissue>
    </source>
</reference>
<evidence type="ECO:0000313" key="3">
    <source>
        <dbReference type="RefSeq" id="XP_022945677.1"/>
    </source>
</evidence>
<feature type="compositionally biased region" description="Polar residues" evidence="1">
    <location>
        <begin position="167"/>
        <end position="176"/>
    </location>
</feature>
<accession>A0A6J1G1L2</accession>
<organism evidence="2 3">
    <name type="scientific">Cucurbita moschata</name>
    <name type="common">Winter crookneck squash</name>
    <name type="synonym">Cucurbita pepo var. moschata</name>
    <dbReference type="NCBI Taxonomy" id="3662"/>
    <lineage>
        <taxon>Eukaryota</taxon>
        <taxon>Viridiplantae</taxon>
        <taxon>Streptophyta</taxon>
        <taxon>Embryophyta</taxon>
        <taxon>Tracheophyta</taxon>
        <taxon>Spermatophyta</taxon>
        <taxon>Magnoliopsida</taxon>
        <taxon>eudicotyledons</taxon>
        <taxon>Gunneridae</taxon>
        <taxon>Pentapetalae</taxon>
        <taxon>rosids</taxon>
        <taxon>fabids</taxon>
        <taxon>Cucurbitales</taxon>
        <taxon>Cucurbitaceae</taxon>
        <taxon>Cucurbiteae</taxon>
        <taxon>Cucurbita</taxon>
    </lineage>
</organism>
<feature type="compositionally biased region" description="Basic and acidic residues" evidence="1">
    <location>
        <begin position="148"/>
        <end position="158"/>
    </location>
</feature>
<keyword evidence="2" id="KW-1185">Reference proteome</keyword>
<protein>
    <submittedName>
        <fullName evidence="3">DNA-directed RNA polymerase II subunit 1-like</fullName>
    </submittedName>
</protein>
<evidence type="ECO:0000256" key="1">
    <source>
        <dbReference type="SAM" id="MobiDB-lite"/>
    </source>
</evidence>
<dbReference type="AlphaFoldDB" id="A0A6J1G1L2"/>
<dbReference type="PANTHER" id="PTHR33472">
    <property type="entry name" value="OS01G0106600 PROTEIN"/>
    <property type="match status" value="1"/>
</dbReference>
<dbReference type="PANTHER" id="PTHR33472:SF1">
    <property type="entry name" value="EXTENSIN-RELATED"/>
    <property type="match status" value="1"/>
</dbReference>
<feature type="region of interest" description="Disordered" evidence="1">
    <location>
        <begin position="278"/>
        <end position="304"/>
    </location>
</feature>
<evidence type="ECO:0000313" key="2">
    <source>
        <dbReference type="Proteomes" id="UP000504609"/>
    </source>
</evidence>
<feature type="compositionally biased region" description="Basic and acidic residues" evidence="1">
    <location>
        <begin position="294"/>
        <end position="304"/>
    </location>
</feature>
<proteinExistence type="predicted"/>
<name>A0A6J1G1L2_CUCMO</name>
<dbReference type="Proteomes" id="UP000504609">
    <property type="component" value="Unplaced"/>
</dbReference>